<keyword evidence="2" id="KW-1185">Reference proteome</keyword>
<organism evidence="1 2">
    <name type="scientific">Melastoma candidum</name>
    <dbReference type="NCBI Taxonomy" id="119954"/>
    <lineage>
        <taxon>Eukaryota</taxon>
        <taxon>Viridiplantae</taxon>
        <taxon>Streptophyta</taxon>
        <taxon>Embryophyta</taxon>
        <taxon>Tracheophyta</taxon>
        <taxon>Spermatophyta</taxon>
        <taxon>Magnoliopsida</taxon>
        <taxon>eudicotyledons</taxon>
        <taxon>Gunneridae</taxon>
        <taxon>Pentapetalae</taxon>
        <taxon>rosids</taxon>
        <taxon>malvids</taxon>
        <taxon>Myrtales</taxon>
        <taxon>Melastomataceae</taxon>
        <taxon>Melastomatoideae</taxon>
        <taxon>Melastomateae</taxon>
        <taxon>Melastoma</taxon>
    </lineage>
</organism>
<evidence type="ECO:0000313" key="2">
    <source>
        <dbReference type="Proteomes" id="UP001057402"/>
    </source>
</evidence>
<accession>A0ACB9QJW3</accession>
<dbReference type="Proteomes" id="UP001057402">
    <property type="component" value="Chromosome 6"/>
</dbReference>
<reference evidence="2" key="1">
    <citation type="journal article" date="2023" name="Front. Plant Sci.">
        <title>Chromosomal-level genome assembly of Melastoma candidum provides insights into trichome evolution.</title>
        <authorList>
            <person name="Zhong Y."/>
            <person name="Wu W."/>
            <person name="Sun C."/>
            <person name="Zou P."/>
            <person name="Liu Y."/>
            <person name="Dai S."/>
            <person name="Zhou R."/>
        </authorList>
    </citation>
    <scope>NUCLEOTIDE SEQUENCE [LARGE SCALE GENOMIC DNA]</scope>
</reference>
<name>A0ACB9QJW3_9MYRT</name>
<proteinExistence type="predicted"/>
<evidence type="ECO:0000313" key="1">
    <source>
        <dbReference type="EMBL" id="KAI4366781.1"/>
    </source>
</evidence>
<protein>
    <submittedName>
        <fullName evidence="1">Uncharacterized protein</fullName>
    </submittedName>
</protein>
<dbReference type="EMBL" id="CM042885">
    <property type="protein sequence ID" value="KAI4366781.1"/>
    <property type="molecule type" value="Genomic_DNA"/>
</dbReference>
<sequence>MASSYQLRLLGLFVFPAIENAALGEIICEHVPNEMCTFVAVRRSTSARPRRRSVGISSDVLLEPTFMAKLCAPTCYDHMHRSVCGHPSCDDGAGELRSCSKFKFVVFASKVTVDKTDPNTSEAQTVDPARHVCSVNQKGGVREGATEQRSWETTDDVGAHVITFVPAPSHRQTDRSDTELFFFFFRAAKTEIKEVGYRPPGTQVNLLKDVSFSLREKSFGLIFGQSGSGKTTLLQLLAGLSKPTSGSVCLQRYTDDGAPKGTPHSLTPEKVGIVFQFPERYFIADTILDEVTFGWPRQKSSMQLKEQLALKLQRAFSWVGLDRISLDKNPQSLSGGYKRRLALAIQLVDVPDLLILDEPLAGLDWKARADVVKLLKYLKREVTILVVSHDLRELAGLVDQSWKMEMGGILRKDSLPI</sequence>
<gene>
    <name evidence="1" type="ORF">MLD38_022610</name>
</gene>
<comment type="caution">
    <text evidence="1">The sequence shown here is derived from an EMBL/GenBank/DDBJ whole genome shotgun (WGS) entry which is preliminary data.</text>
</comment>